<evidence type="ECO:0008006" key="6">
    <source>
        <dbReference type="Google" id="ProtNLM"/>
    </source>
</evidence>
<dbReference type="InterPro" id="IPR011990">
    <property type="entry name" value="TPR-like_helical_dom_sf"/>
</dbReference>
<feature type="repeat" description="PPR" evidence="3">
    <location>
        <begin position="318"/>
        <end position="352"/>
    </location>
</feature>
<evidence type="ECO:0000256" key="3">
    <source>
        <dbReference type="PROSITE-ProRule" id="PRU00708"/>
    </source>
</evidence>
<dbReference type="Proteomes" id="UP001359559">
    <property type="component" value="Unassembled WGS sequence"/>
</dbReference>
<dbReference type="PANTHER" id="PTHR47939:SF5">
    <property type="entry name" value="PENTACOTRIPEPTIDE-REPEAT REGION OF PRORP DOMAIN-CONTAINING PROTEIN"/>
    <property type="match status" value="1"/>
</dbReference>
<comment type="caution">
    <text evidence="4">The sequence shown here is derived from an EMBL/GenBank/DDBJ whole genome shotgun (WGS) entry which is preliminary data.</text>
</comment>
<dbReference type="EMBL" id="JAYKXN010000004">
    <property type="protein sequence ID" value="KAK7293258.1"/>
    <property type="molecule type" value="Genomic_DNA"/>
</dbReference>
<reference evidence="4 5" key="1">
    <citation type="submission" date="2024-01" db="EMBL/GenBank/DDBJ databases">
        <title>The genomes of 5 underutilized Papilionoideae crops provide insights into root nodulation and disease resistance.</title>
        <authorList>
            <person name="Yuan L."/>
        </authorList>
    </citation>
    <scope>NUCLEOTIDE SEQUENCE [LARGE SCALE GENOMIC DNA]</scope>
    <source>
        <strain evidence="4">LY-2023</strain>
        <tissue evidence="4">Leaf</tissue>
    </source>
</reference>
<dbReference type="Pfam" id="PF01535">
    <property type="entry name" value="PPR"/>
    <property type="match status" value="4"/>
</dbReference>
<dbReference type="NCBIfam" id="TIGR00756">
    <property type="entry name" value="PPR"/>
    <property type="match status" value="5"/>
</dbReference>
<proteinExistence type="inferred from homology"/>
<evidence type="ECO:0000256" key="2">
    <source>
        <dbReference type="ARBA" id="ARBA00022737"/>
    </source>
</evidence>
<organism evidence="4 5">
    <name type="scientific">Clitoria ternatea</name>
    <name type="common">Butterfly pea</name>
    <dbReference type="NCBI Taxonomy" id="43366"/>
    <lineage>
        <taxon>Eukaryota</taxon>
        <taxon>Viridiplantae</taxon>
        <taxon>Streptophyta</taxon>
        <taxon>Embryophyta</taxon>
        <taxon>Tracheophyta</taxon>
        <taxon>Spermatophyta</taxon>
        <taxon>Magnoliopsida</taxon>
        <taxon>eudicotyledons</taxon>
        <taxon>Gunneridae</taxon>
        <taxon>Pentapetalae</taxon>
        <taxon>rosids</taxon>
        <taxon>fabids</taxon>
        <taxon>Fabales</taxon>
        <taxon>Fabaceae</taxon>
        <taxon>Papilionoideae</taxon>
        <taxon>50 kb inversion clade</taxon>
        <taxon>NPAAA clade</taxon>
        <taxon>indigoferoid/millettioid clade</taxon>
        <taxon>Phaseoleae</taxon>
        <taxon>Clitoria</taxon>
    </lineage>
</organism>
<evidence type="ECO:0000256" key="1">
    <source>
        <dbReference type="ARBA" id="ARBA00007626"/>
    </source>
</evidence>
<dbReference type="AlphaFoldDB" id="A0AAN9J6U3"/>
<gene>
    <name evidence="4" type="ORF">RJT34_16121</name>
</gene>
<feature type="repeat" description="PPR" evidence="3">
    <location>
        <begin position="248"/>
        <end position="282"/>
    </location>
</feature>
<dbReference type="PROSITE" id="PS51375">
    <property type="entry name" value="PPR"/>
    <property type="match status" value="5"/>
</dbReference>
<dbReference type="InterPro" id="IPR050667">
    <property type="entry name" value="PPR-containing_protein"/>
</dbReference>
<comment type="similarity">
    <text evidence="1">Belongs to the PPR family. P subfamily.</text>
</comment>
<feature type="repeat" description="PPR" evidence="3">
    <location>
        <begin position="353"/>
        <end position="387"/>
    </location>
</feature>
<feature type="repeat" description="PPR" evidence="3">
    <location>
        <begin position="283"/>
        <end position="317"/>
    </location>
</feature>
<evidence type="ECO:0000313" key="5">
    <source>
        <dbReference type="Proteomes" id="UP001359559"/>
    </source>
</evidence>
<sequence>MAFRSFYSLIRFSKPNYAFATLCSLPSSLHTNPNLNLDERHVLTQISDLFPIPTSNSHNPIPKHSQSHSEPKAVDGFLSPEDKLRGIFLQKLKGKAAITQALSNVSDDVDVHVLAKVLNSGNLSGEAMVTFFNWAVKQPNVPRDIASYHVIVKALGRRKFFMFMMDVLCDMRLNGIDADLPMLAIVVDSFVRAGHVSKAIQVFGKLDDLGVKRDTEALNVLLSCLCRRSHVGAASSVFSSMKGKVPYNVETYNVVAAGWSRFGRVSEVERIMKEMEADEFCPDCRMFGSLIEGLGRAGRMDEAVEVFCSMKERNCQPDTATYNAMIFNFVSVGDFDECMKYYKWMLSDSCQPSLDTYARIITAFLRARKVADALLMFDEMLRQGVVPSTGTITTFLKYLCSYGPPFAALMIYKKTRKLGCTISMEAYKILLMRLSTLGKCGTLLSMWQEMQECGYSSDVEVYEYIISGLCNVGQLENAVLVMEECLHKGFCPRRLVYSKLSNKLLVSNKTESAYKLFLKIKHARALENARNYWRSNAFWEANQNYWKKEHL</sequence>
<keyword evidence="5" id="KW-1185">Reference proteome</keyword>
<accession>A0AAN9J6U3</accession>
<evidence type="ECO:0000313" key="4">
    <source>
        <dbReference type="EMBL" id="KAK7293258.1"/>
    </source>
</evidence>
<name>A0AAN9J6U3_CLITE</name>
<feature type="repeat" description="PPR" evidence="3">
    <location>
        <begin position="458"/>
        <end position="492"/>
    </location>
</feature>
<protein>
    <recommendedName>
        <fullName evidence="6">Pentatricopeptide repeat-containing protein</fullName>
    </recommendedName>
</protein>
<keyword evidence="2" id="KW-0677">Repeat</keyword>
<dbReference type="InterPro" id="IPR002885">
    <property type="entry name" value="PPR_rpt"/>
</dbReference>
<dbReference type="Pfam" id="PF13041">
    <property type="entry name" value="PPR_2"/>
    <property type="match status" value="2"/>
</dbReference>
<dbReference type="Gene3D" id="1.25.40.10">
    <property type="entry name" value="Tetratricopeptide repeat domain"/>
    <property type="match status" value="4"/>
</dbReference>
<dbReference type="PANTHER" id="PTHR47939">
    <property type="entry name" value="MEMBRANE-ASSOCIATED SALT-INDUCIBLE PROTEIN-LIKE"/>
    <property type="match status" value="1"/>
</dbReference>